<protein>
    <submittedName>
        <fullName evidence="1">Uncharacterized protein</fullName>
    </submittedName>
</protein>
<reference evidence="1" key="2">
    <citation type="journal article" date="2015" name="Data Brief">
        <title>Shoot transcriptome of the giant reed, Arundo donax.</title>
        <authorList>
            <person name="Barrero R.A."/>
            <person name="Guerrero F.D."/>
            <person name="Moolhuijzen P."/>
            <person name="Goolsby J.A."/>
            <person name="Tidwell J."/>
            <person name="Bellgard S.E."/>
            <person name="Bellgard M.I."/>
        </authorList>
    </citation>
    <scope>NUCLEOTIDE SEQUENCE</scope>
    <source>
        <tissue evidence="1">Shoot tissue taken approximately 20 cm above the soil surface</tissue>
    </source>
</reference>
<name>A0A0A9DJI2_ARUDO</name>
<dbReference type="AlphaFoldDB" id="A0A0A9DJI2"/>
<sequence length="63" mass="7239">MVMCSFLLCLRKGQQLQKETRNYQCTVGLVNIYQGHEFFPPLPEKRPTVTRGDKKLSVYCSAS</sequence>
<dbReference type="EMBL" id="GBRH01209171">
    <property type="protein sequence ID" value="JAD88724.1"/>
    <property type="molecule type" value="Transcribed_RNA"/>
</dbReference>
<proteinExistence type="predicted"/>
<accession>A0A0A9DJI2</accession>
<reference evidence="1" key="1">
    <citation type="submission" date="2014-09" db="EMBL/GenBank/DDBJ databases">
        <authorList>
            <person name="Magalhaes I.L.F."/>
            <person name="Oliveira U."/>
            <person name="Santos F.R."/>
            <person name="Vidigal T.H.D.A."/>
            <person name="Brescovit A.D."/>
            <person name="Santos A.J."/>
        </authorList>
    </citation>
    <scope>NUCLEOTIDE SEQUENCE</scope>
    <source>
        <tissue evidence="1">Shoot tissue taken approximately 20 cm above the soil surface</tissue>
    </source>
</reference>
<evidence type="ECO:0000313" key="1">
    <source>
        <dbReference type="EMBL" id="JAD88724.1"/>
    </source>
</evidence>
<organism evidence="1">
    <name type="scientific">Arundo donax</name>
    <name type="common">Giant reed</name>
    <name type="synonym">Donax arundinaceus</name>
    <dbReference type="NCBI Taxonomy" id="35708"/>
    <lineage>
        <taxon>Eukaryota</taxon>
        <taxon>Viridiplantae</taxon>
        <taxon>Streptophyta</taxon>
        <taxon>Embryophyta</taxon>
        <taxon>Tracheophyta</taxon>
        <taxon>Spermatophyta</taxon>
        <taxon>Magnoliopsida</taxon>
        <taxon>Liliopsida</taxon>
        <taxon>Poales</taxon>
        <taxon>Poaceae</taxon>
        <taxon>PACMAD clade</taxon>
        <taxon>Arundinoideae</taxon>
        <taxon>Arundineae</taxon>
        <taxon>Arundo</taxon>
    </lineage>
</organism>